<comment type="similarity">
    <text evidence="1">Belongs to the ABC transporter superfamily.</text>
</comment>
<dbReference type="InterPro" id="IPR003439">
    <property type="entry name" value="ABC_transporter-like_ATP-bd"/>
</dbReference>
<dbReference type="InterPro" id="IPR017871">
    <property type="entry name" value="ABC_transporter-like_CS"/>
</dbReference>
<dbReference type="InterPro" id="IPR027417">
    <property type="entry name" value="P-loop_NTPase"/>
</dbReference>
<dbReference type="KEGG" id="piv:NCTC13079_00217"/>
<evidence type="ECO:0000256" key="2">
    <source>
        <dbReference type="ARBA" id="ARBA00022448"/>
    </source>
</evidence>
<proteinExistence type="inferred from homology"/>
<dbReference type="Proteomes" id="UP000269544">
    <property type="component" value="Chromosome"/>
</dbReference>
<keyword evidence="3" id="KW-0547">Nucleotide-binding</keyword>
<dbReference type="PANTHER" id="PTHR43335:SF4">
    <property type="entry name" value="ABC TRANSPORTER, ATP-BINDING PROTEIN"/>
    <property type="match status" value="1"/>
</dbReference>
<dbReference type="PANTHER" id="PTHR43335">
    <property type="entry name" value="ABC TRANSPORTER, ATP-BINDING PROTEIN"/>
    <property type="match status" value="1"/>
</dbReference>
<sequence length="301" mass="33398">METMVSMQNVQKSFGRTMAADIEALTVKRGSVYGLIGPNGAGKTTAMKMITGLAYADRGEICVAGLRAGKKNRIEIAKKLGALIESPAYYENLTGYENLDIVRRYKGIEKKHIDEALAIVGLTGHEKKRAGAYSLGMKQRLGIAMAIMGFPPLVILDEPTNGLDPRAMAEMRDLIRSLPRRFDTTVMLSSHDLDEIEKMADTIGIIGKGKMLYEGDMAAFKNRYRGEIRLRTSDDERAAMVLEDVRAKLEGGYIAVAYGEDARIGAINRRLTEAGIDVYRIYESLRSLEELFLEFTRDAEL</sequence>
<protein>
    <submittedName>
        <fullName evidence="6">Daunorubicin/doxorubicin resistance ATP-binding protein DrrA</fullName>
        <ecNumber evidence="6">3.6.3.-</ecNumber>
    </submittedName>
</protein>
<evidence type="ECO:0000256" key="4">
    <source>
        <dbReference type="ARBA" id="ARBA00022840"/>
    </source>
</evidence>
<feature type="domain" description="ABC transporter" evidence="5">
    <location>
        <begin position="5"/>
        <end position="233"/>
    </location>
</feature>
<gene>
    <name evidence="6" type="primary">drrA</name>
    <name evidence="6" type="ORF">NCTC13079_00217</name>
</gene>
<evidence type="ECO:0000256" key="1">
    <source>
        <dbReference type="ARBA" id="ARBA00005417"/>
    </source>
</evidence>
<dbReference type="Pfam" id="PF00005">
    <property type="entry name" value="ABC_tran"/>
    <property type="match status" value="1"/>
</dbReference>
<keyword evidence="4 6" id="KW-0067">ATP-binding</keyword>
<dbReference type="InterPro" id="IPR003593">
    <property type="entry name" value="AAA+_ATPase"/>
</dbReference>
<dbReference type="SMART" id="SM00382">
    <property type="entry name" value="AAA"/>
    <property type="match status" value="1"/>
</dbReference>
<dbReference type="EC" id="3.6.3.-" evidence="6"/>
<accession>A0A448UZS9</accession>
<dbReference type="Gene3D" id="3.40.50.300">
    <property type="entry name" value="P-loop containing nucleotide triphosphate hydrolases"/>
    <property type="match status" value="1"/>
</dbReference>
<dbReference type="AlphaFoldDB" id="A0A448UZS9"/>
<organism evidence="6 7">
    <name type="scientific">Aedoeadaptatus ivorii</name>
    <dbReference type="NCBI Taxonomy" id="54006"/>
    <lineage>
        <taxon>Bacteria</taxon>
        <taxon>Bacillati</taxon>
        <taxon>Bacillota</taxon>
        <taxon>Tissierellia</taxon>
        <taxon>Tissierellales</taxon>
        <taxon>Peptoniphilaceae</taxon>
        <taxon>Aedoeadaptatus</taxon>
    </lineage>
</organism>
<dbReference type="PROSITE" id="PS00211">
    <property type="entry name" value="ABC_TRANSPORTER_1"/>
    <property type="match status" value="1"/>
</dbReference>
<dbReference type="EMBL" id="LR134523">
    <property type="protein sequence ID" value="VEJ34589.1"/>
    <property type="molecule type" value="Genomic_DNA"/>
</dbReference>
<dbReference type="OrthoDB" id="9809205at2"/>
<evidence type="ECO:0000313" key="7">
    <source>
        <dbReference type="Proteomes" id="UP000269544"/>
    </source>
</evidence>
<dbReference type="SUPFAM" id="SSF52540">
    <property type="entry name" value="P-loop containing nucleoside triphosphate hydrolases"/>
    <property type="match status" value="1"/>
</dbReference>
<dbReference type="PROSITE" id="PS50893">
    <property type="entry name" value="ABC_TRANSPORTER_2"/>
    <property type="match status" value="1"/>
</dbReference>
<dbReference type="GO" id="GO:0005524">
    <property type="term" value="F:ATP binding"/>
    <property type="evidence" value="ECO:0007669"/>
    <property type="project" value="UniProtKB-KW"/>
</dbReference>
<reference evidence="6 7" key="1">
    <citation type="submission" date="2018-12" db="EMBL/GenBank/DDBJ databases">
        <authorList>
            <consortium name="Pathogen Informatics"/>
        </authorList>
    </citation>
    <scope>NUCLEOTIDE SEQUENCE [LARGE SCALE GENOMIC DNA]</scope>
    <source>
        <strain evidence="6 7">NCTC13079</strain>
    </source>
</reference>
<evidence type="ECO:0000259" key="5">
    <source>
        <dbReference type="PROSITE" id="PS50893"/>
    </source>
</evidence>
<keyword evidence="2" id="KW-0813">Transport</keyword>
<keyword evidence="7" id="KW-1185">Reference proteome</keyword>
<name>A0A448UZS9_9FIRM</name>
<evidence type="ECO:0000313" key="6">
    <source>
        <dbReference type="EMBL" id="VEJ34589.1"/>
    </source>
</evidence>
<keyword evidence="6" id="KW-0378">Hydrolase</keyword>
<dbReference type="GO" id="GO:0016887">
    <property type="term" value="F:ATP hydrolysis activity"/>
    <property type="evidence" value="ECO:0007669"/>
    <property type="project" value="InterPro"/>
</dbReference>
<evidence type="ECO:0000256" key="3">
    <source>
        <dbReference type="ARBA" id="ARBA00022741"/>
    </source>
</evidence>